<dbReference type="Gene3D" id="3.40.1190.10">
    <property type="entry name" value="Mur-like, catalytic domain"/>
    <property type="match status" value="1"/>
</dbReference>
<keyword evidence="4 10" id="KW-0547">Nucleotide-binding</keyword>
<comment type="function">
    <text evidence="10 11">Involved in cell wall formation. Catalyzes the final step in the synthesis of UDP-N-acetylmuramoyl-pentapeptide, the precursor of murein.</text>
</comment>
<name>A0A1T4V518_9FIRM</name>
<keyword evidence="1 10" id="KW-0963">Cytoplasm</keyword>
<evidence type="ECO:0000256" key="10">
    <source>
        <dbReference type="HAMAP-Rule" id="MF_02019"/>
    </source>
</evidence>
<dbReference type="GO" id="GO:0005524">
    <property type="term" value="F:ATP binding"/>
    <property type="evidence" value="ECO:0007669"/>
    <property type="project" value="UniProtKB-UniRule"/>
</dbReference>
<dbReference type="GO" id="GO:0008360">
    <property type="term" value="P:regulation of cell shape"/>
    <property type="evidence" value="ECO:0007669"/>
    <property type="project" value="UniProtKB-KW"/>
</dbReference>
<keyword evidence="6 10" id="KW-0133">Cell shape</keyword>
<dbReference type="HAMAP" id="MF_02019">
    <property type="entry name" value="MurF"/>
    <property type="match status" value="1"/>
</dbReference>
<dbReference type="InterPro" id="IPR051046">
    <property type="entry name" value="MurCDEF_CellWall_CoF430Synth"/>
</dbReference>
<evidence type="ECO:0000256" key="9">
    <source>
        <dbReference type="ARBA" id="ARBA00023316"/>
    </source>
</evidence>
<proteinExistence type="inferred from homology"/>
<dbReference type="PANTHER" id="PTHR43024">
    <property type="entry name" value="UDP-N-ACETYLMURAMOYL-TRIPEPTIDE--D-ALANYL-D-ALANINE LIGASE"/>
    <property type="match status" value="1"/>
</dbReference>
<evidence type="ECO:0000313" key="16">
    <source>
        <dbReference type="Proteomes" id="UP000190814"/>
    </source>
</evidence>
<keyword evidence="2 10" id="KW-0436">Ligase</keyword>
<evidence type="ECO:0000256" key="3">
    <source>
        <dbReference type="ARBA" id="ARBA00022618"/>
    </source>
</evidence>
<dbReference type="PANTHER" id="PTHR43024:SF1">
    <property type="entry name" value="UDP-N-ACETYLMURAMOYL-TRIPEPTIDE--D-ALANYL-D-ALANINE LIGASE"/>
    <property type="match status" value="1"/>
</dbReference>
<evidence type="ECO:0000256" key="2">
    <source>
        <dbReference type="ARBA" id="ARBA00022598"/>
    </source>
</evidence>
<dbReference type="InterPro" id="IPR013221">
    <property type="entry name" value="Mur_ligase_cen"/>
</dbReference>
<dbReference type="EMBL" id="FUXZ01000002">
    <property type="protein sequence ID" value="SKA59976.1"/>
    <property type="molecule type" value="Genomic_DNA"/>
</dbReference>
<evidence type="ECO:0000256" key="5">
    <source>
        <dbReference type="ARBA" id="ARBA00022840"/>
    </source>
</evidence>
<dbReference type="InterPro" id="IPR036615">
    <property type="entry name" value="Mur_ligase_C_dom_sf"/>
</dbReference>
<evidence type="ECO:0000256" key="8">
    <source>
        <dbReference type="ARBA" id="ARBA00023306"/>
    </source>
</evidence>
<dbReference type="GO" id="GO:0051301">
    <property type="term" value="P:cell division"/>
    <property type="evidence" value="ECO:0007669"/>
    <property type="project" value="UniProtKB-KW"/>
</dbReference>
<sequence>MKNLTVANIAKACNGKLYNFDLSEDKEVSGVAIDSRKISADYLYIPFVGERVDGHDFIPDVFNKGALITLSEVNLEEKFPYDNYPYILVESTAQAIKDIAEYYRSNLSIKVVGITGSVGKTSTKEIIASVLEQKYKVLKTDGNFNNEIGLPLTIFRLTEEDEIAVLEMGISEFEEMHRIAKVAKPDVCVITNIGTCHLENLGDRDGVLKAKTEIFDYMNEKGLIVLNGDDDKLITIEDYKGIVPLLFGNNDEFSAYPIDVTDLGLLGTKVLFNILGRTIEATIPIPGKHMVGNALAASLIGDYFGLNDDEIKNGIESLKAVSGRNNIIKTDKYVVIDDCYNANPMSMKASLDVLSTAKTRKVAILGDMFELGKDEIELHKEIGKYAISKNIDVIVCVGDLSKNMCLTARSVNEDGKSDVYYFETLEQIKEVLFNILEEDDTVLVKASNGMHFKELIEMLTK</sequence>
<dbReference type="UniPathway" id="UPA00219"/>
<keyword evidence="8 10" id="KW-0131">Cell cycle</keyword>
<dbReference type="Pfam" id="PF02875">
    <property type="entry name" value="Mur_ligase_C"/>
    <property type="match status" value="1"/>
</dbReference>
<dbReference type="NCBIfam" id="TIGR01143">
    <property type="entry name" value="murF"/>
    <property type="match status" value="1"/>
</dbReference>
<organism evidence="15 16">
    <name type="scientific">Eubacterium uniforme</name>
    <dbReference type="NCBI Taxonomy" id="39495"/>
    <lineage>
        <taxon>Bacteria</taxon>
        <taxon>Bacillati</taxon>
        <taxon>Bacillota</taxon>
        <taxon>Clostridia</taxon>
        <taxon>Eubacteriales</taxon>
        <taxon>Eubacteriaceae</taxon>
        <taxon>Eubacterium</taxon>
    </lineage>
</organism>
<comment type="pathway">
    <text evidence="10 11">Cell wall biogenesis; peptidoglycan biosynthesis.</text>
</comment>
<dbReference type="GO" id="GO:0005737">
    <property type="term" value="C:cytoplasm"/>
    <property type="evidence" value="ECO:0007669"/>
    <property type="project" value="UniProtKB-SubCell"/>
</dbReference>
<dbReference type="SUPFAM" id="SSF53244">
    <property type="entry name" value="MurD-like peptide ligases, peptide-binding domain"/>
    <property type="match status" value="1"/>
</dbReference>
<evidence type="ECO:0000259" key="12">
    <source>
        <dbReference type="Pfam" id="PF01225"/>
    </source>
</evidence>
<dbReference type="InterPro" id="IPR005863">
    <property type="entry name" value="UDP-N-AcMur_synth"/>
</dbReference>
<dbReference type="InterPro" id="IPR036565">
    <property type="entry name" value="Mur-like_cat_sf"/>
</dbReference>
<dbReference type="GO" id="GO:0009252">
    <property type="term" value="P:peptidoglycan biosynthetic process"/>
    <property type="evidence" value="ECO:0007669"/>
    <property type="project" value="UniProtKB-UniRule"/>
</dbReference>
<dbReference type="Gene3D" id="3.40.1390.10">
    <property type="entry name" value="MurE/MurF, N-terminal domain"/>
    <property type="match status" value="1"/>
</dbReference>
<dbReference type="Proteomes" id="UP000190814">
    <property type="component" value="Unassembled WGS sequence"/>
</dbReference>
<dbReference type="SUPFAM" id="SSF53623">
    <property type="entry name" value="MurD-like peptide ligases, catalytic domain"/>
    <property type="match status" value="1"/>
</dbReference>
<keyword evidence="5 10" id="KW-0067">ATP-binding</keyword>
<keyword evidence="16" id="KW-1185">Reference proteome</keyword>
<feature type="domain" description="Mur ligase central" evidence="14">
    <location>
        <begin position="114"/>
        <end position="299"/>
    </location>
</feature>
<feature type="domain" description="Mur ligase C-terminal" evidence="13">
    <location>
        <begin position="323"/>
        <end position="447"/>
    </location>
</feature>
<feature type="binding site" evidence="10">
    <location>
        <begin position="116"/>
        <end position="122"/>
    </location>
    <ligand>
        <name>ATP</name>
        <dbReference type="ChEBI" id="CHEBI:30616"/>
    </ligand>
</feature>
<evidence type="ECO:0000256" key="1">
    <source>
        <dbReference type="ARBA" id="ARBA00022490"/>
    </source>
</evidence>
<comment type="subcellular location">
    <subcellularLocation>
        <location evidence="10 11">Cytoplasm</location>
    </subcellularLocation>
</comment>
<dbReference type="Pfam" id="PF08245">
    <property type="entry name" value="Mur_ligase_M"/>
    <property type="match status" value="1"/>
</dbReference>
<evidence type="ECO:0000313" key="15">
    <source>
        <dbReference type="EMBL" id="SKA59976.1"/>
    </source>
</evidence>
<dbReference type="AlphaFoldDB" id="A0A1T4V518"/>
<dbReference type="Gene3D" id="3.90.190.20">
    <property type="entry name" value="Mur ligase, C-terminal domain"/>
    <property type="match status" value="1"/>
</dbReference>
<dbReference type="RefSeq" id="WP_078765030.1">
    <property type="nucleotide sequence ID" value="NZ_FUXZ01000002.1"/>
</dbReference>
<dbReference type="GO" id="GO:0047480">
    <property type="term" value="F:UDP-N-acetylmuramoyl-tripeptide-D-alanyl-D-alanine ligase activity"/>
    <property type="evidence" value="ECO:0007669"/>
    <property type="project" value="UniProtKB-UniRule"/>
</dbReference>
<feature type="domain" description="Mur ligase N-terminal catalytic" evidence="12">
    <location>
        <begin position="27"/>
        <end position="103"/>
    </location>
</feature>
<keyword evidence="7 10" id="KW-0573">Peptidoglycan synthesis</keyword>
<dbReference type="OrthoDB" id="9801978at2"/>
<comment type="similarity">
    <text evidence="10">Belongs to the MurCDEF family. MurF subfamily.</text>
</comment>
<dbReference type="SUPFAM" id="SSF63418">
    <property type="entry name" value="MurE/MurF N-terminal domain"/>
    <property type="match status" value="1"/>
</dbReference>
<dbReference type="InterPro" id="IPR035911">
    <property type="entry name" value="MurE/MurF_N"/>
</dbReference>
<dbReference type="InterPro" id="IPR004101">
    <property type="entry name" value="Mur_ligase_C"/>
</dbReference>
<dbReference type="EC" id="6.3.2.10" evidence="10 11"/>
<dbReference type="GO" id="GO:0008766">
    <property type="term" value="F:UDP-N-acetylmuramoylalanyl-D-glutamyl-2,6-diaminopimelate-D-alanyl-D-alanine ligase activity"/>
    <property type="evidence" value="ECO:0007669"/>
    <property type="project" value="RHEA"/>
</dbReference>
<evidence type="ECO:0000256" key="7">
    <source>
        <dbReference type="ARBA" id="ARBA00022984"/>
    </source>
</evidence>
<reference evidence="15 16" key="1">
    <citation type="submission" date="2017-02" db="EMBL/GenBank/DDBJ databases">
        <authorList>
            <person name="Peterson S.W."/>
        </authorList>
    </citation>
    <scope>NUCLEOTIDE SEQUENCE [LARGE SCALE GENOMIC DNA]</scope>
    <source>
        <strain evidence="15 16">ATCC 35992</strain>
    </source>
</reference>
<evidence type="ECO:0000256" key="11">
    <source>
        <dbReference type="RuleBase" id="RU004136"/>
    </source>
</evidence>
<comment type="catalytic activity">
    <reaction evidence="10 11">
        <text>D-alanyl-D-alanine + UDP-N-acetyl-alpha-D-muramoyl-L-alanyl-gamma-D-glutamyl-meso-2,6-diaminopimelate + ATP = UDP-N-acetyl-alpha-D-muramoyl-L-alanyl-gamma-D-glutamyl-meso-2,6-diaminopimeloyl-D-alanyl-D-alanine + ADP + phosphate + H(+)</text>
        <dbReference type="Rhea" id="RHEA:28374"/>
        <dbReference type="ChEBI" id="CHEBI:15378"/>
        <dbReference type="ChEBI" id="CHEBI:30616"/>
        <dbReference type="ChEBI" id="CHEBI:43474"/>
        <dbReference type="ChEBI" id="CHEBI:57822"/>
        <dbReference type="ChEBI" id="CHEBI:61386"/>
        <dbReference type="ChEBI" id="CHEBI:83905"/>
        <dbReference type="ChEBI" id="CHEBI:456216"/>
        <dbReference type="EC" id="6.3.2.10"/>
    </reaction>
</comment>
<keyword evidence="3 10" id="KW-0132">Cell division</keyword>
<evidence type="ECO:0000259" key="13">
    <source>
        <dbReference type="Pfam" id="PF02875"/>
    </source>
</evidence>
<dbReference type="GO" id="GO:0071555">
    <property type="term" value="P:cell wall organization"/>
    <property type="evidence" value="ECO:0007669"/>
    <property type="project" value="UniProtKB-KW"/>
</dbReference>
<gene>
    <name evidence="10" type="primary">murF</name>
    <name evidence="15" type="ORF">SAMN02745111_00138</name>
</gene>
<accession>A0A1T4V518</accession>
<evidence type="ECO:0000256" key="4">
    <source>
        <dbReference type="ARBA" id="ARBA00022741"/>
    </source>
</evidence>
<dbReference type="STRING" id="39495.SAMN02745111_00138"/>
<dbReference type="InterPro" id="IPR000713">
    <property type="entry name" value="Mur_ligase_N"/>
</dbReference>
<protein>
    <recommendedName>
        <fullName evidence="10 11">UDP-N-acetylmuramoyl-tripeptide--D-alanyl-D-alanine ligase</fullName>
        <ecNumber evidence="10 11">6.3.2.10</ecNumber>
    </recommendedName>
    <alternativeName>
        <fullName evidence="10">D-alanyl-D-alanine-adding enzyme</fullName>
    </alternativeName>
</protein>
<evidence type="ECO:0000259" key="14">
    <source>
        <dbReference type="Pfam" id="PF08245"/>
    </source>
</evidence>
<evidence type="ECO:0000256" key="6">
    <source>
        <dbReference type="ARBA" id="ARBA00022960"/>
    </source>
</evidence>
<dbReference type="Pfam" id="PF01225">
    <property type="entry name" value="Mur_ligase"/>
    <property type="match status" value="1"/>
</dbReference>
<keyword evidence="9 10" id="KW-0961">Cell wall biogenesis/degradation</keyword>